<accession>A0AAV6U0D5</accession>
<evidence type="ECO:0000313" key="2">
    <source>
        <dbReference type="EMBL" id="KAG8176975.1"/>
    </source>
</evidence>
<name>A0AAV6U0D5_9ARAC</name>
<sequence length="106" mass="11621">MNKTNRQLNHTLPTKTNPAFRKYQNPSNNSFHTIKENQRIDIKGDPGWPPLRSTAASRVGQSVGRMRGRNCVTAGNGLPRSRPRLRSQLAGAGDVRGSWIGGVNGD</sequence>
<proteinExistence type="predicted"/>
<dbReference type="EMBL" id="JAFNEN010000833">
    <property type="protein sequence ID" value="KAG8176975.1"/>
    <property type="molecule type" value="Genomic_DNA"/>
</dbReference>
<evidence type="ECO:0000313" key="3">
    <source>
        <dbReference type="Proteomes" id="UP000827092"/>
    </source>
</evidence>
<dbReference type="Proteomes" id="UP000827092">
    <property type="component" value="Unassembled WGS sequence"/>
</dbReference>
<feature type="compositionally biased region" description="Polar residues" evidence="1">
    <location>
        <begin position="1"/>
        <end position="17"/>
    </location>
</feature>
<organism evidence="2 3">
    <name type="scientific">Oedothorax gibbosus</name>
    <dbReference type="NCBI Taxonomy" id="931172"/>
    <lineage>
        <taxon>Eukaryota</taxon>
        <taxon>Metazoa</taxon>
        <taxon>Ecdysozoa</taxon>
        <taxon>Arthropoda</taxon>
        <taxon>Chelicerata</taxon>
        <taxon>Arachnida</taxon>
        <taxon>Araneae</taxon>
        <taxon>Araneomorphae</taxon>
        <taxon>Entelegynae</taxon>
        <taxon>Araneoidea</taxon>
        <taxon>Linyphiidae</taxon>
        <taxon>Erigoninae</taxon>
        <taxon>Oedothorax</taxon>
    </lineage>
</organism>
<gene>
    <name evidence="2" type="ORF">JTE90_024795</name>
</gene>
<protein>
    <submittedName>
        <fullName evidence="2">Uncharacterized protein</fullName>
    </submittedName>
</protein>
<evidence type="ECO:0000256" key="1">
    <source>
        <dbReference type="SAM" id="MobiDB-lite"/>
    </source>
</evidence>
<feature type="region of interest" description="Disordered" evidence="1">
    <location>
        <begin position="1"/>
        <end position="24"/>
    </location>
</feature>
<dbReference type="AlphaFoldDB" id="A0AAV6U0D5"/>
<keyword evidence="3" id="KW-1185">Reference proteome</keyword>
<comment type="caution">
    <text evidence="2">The sequence shown here is derived from an EMBL/GenBank/DDBJ whole genome shotgun (WGS) entry which is preliminary data.</text>
</comment>
<reference evidence="2 3" key="1">
    <citation type="journal article" date="2022" name="Nat. Ecol. Evol.">
        <title>A masculinizing supergene underlies an exaggerated male reproductive morph in a spider.</title>
        <authorList>
            <person name="Hendrickx F."/>
            <person name="De Corte Z."/>
            <person name="Sonet G."/>
            <person name="Van Belleghem S.M."/>
            <person name="Kostlbacher S."/>
            <person name="Vangestel C."/>
        </authorList>
    </citation>
    <scope>NUCLEOTIDE SEQUENCE [LARGE SCALE GENOMIC DNA]</scope>
    <source>
        <strain evidence="2">W744_W776</strain>
    </source>
</reference>